<dbReference type="Gramene" id="KRG94706">
    <property type="protein sequence ID" value="KRG94706"/>
    <property type="gene ID" value="GLYMA_19G103300"/>
</dbReference>
<sequence length="107" mass="12527">MCDFCVQKYCILLVYQFGFYHDNCKFYNIFSVCCYLLVGYEAPILQFASRICIGYISDAILLDADTPICLTYPYRIYDTLGYFTNTCPWSIQTYEAAIIQFASRIQY</sequence>
<dbReference type="EnsemblPlants" id="KRG94706">
    <property type="protein sequence ID" value="KRG94706"/>
    <property type="gene ID" value="GLYMA_19G103300"/>
</dbReference>
<reference evidence="1" key="3">
    <citation type="submission" date="2018-07" db="EMBL/GenBank/DDBJ databases">
        <title>WGS assembly of Glycine max.</title>
        <authorList>
            <person name="Schmutz J."/>
            <person name="Cannon S."/>
            <person name="Schlueter J."/>
            <person name="Ma J."/>
            <person name="Mitros T."/>
            <person name="Nelson W."/>
            <person name="Hyten D."/>
            <person name="Song Q."/>
            <person name="Thelen J."/>
            <person name="Cheng J."/>
            <person name="Xu D."/>
            <person name="Hellsten U."/>
            <person name="May G."/>
            <person name="Yu Y."/>
            <person name="Sakurai T."/>
            <person name="Umezawa T."/>
            <person name="Bhattacharyya M."/>
            <person name="Sandhu D."/>
            <person name="Valliyodan B."/>
            <person name="Lindquist E."/>
            <person name="Peto M."/>
            <person name="Grant D."/>
            <person name="Shu S."/>
            <person name="Goodstein D."/>
            <person name="Barry K."/>
            <person name="Futrell-Griggs M."/>
            <person name="Abernathy B."/>
            <person name="Du J."/>
            <person name="Tian Z."/>
            <person name="Zhu L."/>
            <person name="Gill N."/>
            <person name="Joshi T."/>
            <person name="Libault M."/>
            <person name="Sethuraman A."/>
            <person name="Zhang X."/>
            <person name="Shinozaki K."/>
            <person name="Nguyen H."/>
            <person name="Wing R."/>
            <person name="Cregan P."/>
            <person name="Specht J."/>
            <person name="Grimwood J."/>
            <person name="Rokhsar D."/>
            <person name="Stacey G."/>
            <person name="Shoemaker R."/>
            <person name="Jackson S."/>
        </authorList>
    </citation>
    <scope>NUCLEOTIDE SEQUENCE</scope>
    <source>
        <tissue evidence="1">Callus</tissue>
    </source>
</reference>
<evidence type="ECO:0000313" key="3">
    <source>
        <dbReference type="Proteomes" id="UP000008827"/>
    </source>
</evidence>
<evidence type="ECO:0000313" key="2">
    <source>
        <dbReference type="EnsemblPlants" id="KRG94706"/>
    </source>
</evidence>
<reference evidence="2" key="2">
    <citation type="submission" date="2018-02" db="UniProtKB">
        <authorList>
            <consortium name="EnsemblPlants"/>
        </authorList>
    </citation>
    <scope>IDENTIFICATION</scope>
    <source>
        <strain evidence="2">Williams 82</strain>
    </source>
</reference>
<dbReference type="AlphaFoldDB" id="A0A0R0ETY9"/>
<dbReference type="InParanoid" id="A0A0R0ETY9"/>
<organism evidence="1">
    <name type="scientific">Glycine max</name>
    <name type="common">Soybean</name>
    <name type="synonym">Glycine hispida</name>
    <dbReference type="NCBI Taxonomy" id="3847"/>
    <lineage>
        <taxon>Eukaryota</taxon>
        <taxon>Viridiplantae</taxon>
        <taxon>Streptophyta</taxon>
        <taxon>Embryophyta</taxon>
        <taxon>Tracheophyta</taxon>
        <taxon>Spermatophyta</taxon>
        <taxon>Magnoliopsida</taxon>
        <taxon>eudicotyledons</taxon>
        <taxon>Gunneridae</taxon>
        <taxon>Pentapetalae</taxon>
        <taxon>rosids</taxon>
        <taxon>fabids</taxon>
        <taxon>Fabales</taxon>
        <taxon>Fabaceae</taxon>
        <taxon>Papilionoideae</taxon>
        <taxon>50 kb inversion clade</taxon>
        <taxon>NPAAA clade</taxon>
        <taxon>indigoferoid/millettioid clade</taxon>
        <taxon>Phaseoleae</taxon>
        <taxon>Glycine</taxon>
        <taxon>Glycine subgen. Soja</taxon>
    </lineage>
</organism>
<keyword evidence="3" id="KW-1185">Reference proteome</keyword>
<protein>
    <submittedName>
        <fullName evidence="1 2">Uncharacterized protein</fullName>
    </submittedName>
</protein>
<name>A0A0R0ETY9_SOYBN</name>
<evidence type="ECO:0000313" key="1">
    <source>
        <dbReference type="EMBL" id="KRG94706.1"/>
    </source>
</evidence>
<proteinExistence type="predicted"/>
<dbReference type="EMBL" id="CM000852">
    <property type="protein sequence ID" value="KRG94706.1"/>
    <property type="molecule type" value="Genomic_DNA"/>
</dbReference>
<accession>A0A0R0ETY9</accession>
<gene>
    <name evidence="1" type="ORF">GLYMA_19G103300</name>
</gene>
<dbReference type="Proteomes" id="UP000008827">
    <property type="component" value="Chromosome 19"/>
</dbReference>
<reference evidence="1 2" key="1">
    <citation type="journal article" date="2010" name="Nature">
        <title>Genome sequence of the palaeopolyploid soybean.</title>
        <authorList>
            <person name="Schmutz J."/>
            <person name="Cannon S.B."/>
            <person name="Schlueter J."/>
            <person name="Ma J."/>
            <person name="Mitros T."/>
            <person name="Nelson W."/>
            <person name="Hyten D.L."/>
            <person name="Song Q."/>
            <person name="Thelen J.J."/>
            <person name="Cheng J."/>
            <person name="Xu D."/>
            <person name="Hellsten U."/>
            <person name="May G.D."/>
            <person name="Yu Y."/>
            <person name="Sakurai T."/>
            <person name="Umezawa T."/>
            <person name="Bhattacharyya M.K."/>
            <person name="Sandhu D."/>
            <person name="Valliyodan B."/>
            <person name="Lindquist E."/>
            <person name="Peto M."/>
            <person name="Grant D."/>
            <person name="Shu S."/>
            <person name="Goodstein D."/>
            <person name="Barry K."/>
            <person name="Futrell-Griggs M."/>
            <person name="Abernathy B."/>
            <person name="Du J."/>
            <person name="Tian Z."/>
            <person name="Zhu L."/>
            <person name="Gill N."/>
            <person name="Joshi T."/>
            <person name="Libault M."/>
            <person name="Sethuraman A."/>
            <person name="Zhang X.-C."/>
            <person name="Shinozaki K."/>
            <person name="Nguyen H.T."/>
            <person name="Wing R.A."/>
            <person name="Cregan P."/>
            <person name="Specht J."/>
            <person name="Grimwood J."/>
            <person name="Rokhsar D."/>
            <person name="Stacey G."/>
            <person name="Shoemaker R.C."/>
            <person name="Jackson S.A."/>
        </authorList>
    </citation>
    <scope>NUCLEOTIDE SEQUENCE</scope>
    <source>
        <strain evidence="2">cv. Williams 82</strain>
        <tissue evidence="1">Callus</tissue>
    </source>
</reference>